<organism evidence="1 2">
    <name type="scientific">Streptoalloteichus hindustanus</name>
    <dbReference type="NCBI Taxonomy" id="2017"/>
    <lineage>
        <taxon>Bacteria</taxon>
        <taxon>Bacillati</taxon>
        <taxon>Actinomycetota</taxon>
        <taxon>Actinomycetes</taxon>
        <taxon>Pseudonocardiales</taxon>
        <taxon>Pseudonocardiaceae</taxon>
        <taxon>Streptoalloteichus</taxon>
    </lineage>
</organism>
<name>A0A1M4V4S4_STRHI</name>
<dbReference type="EMBL" id="FQVN01000001">
    <property type="protein sequence ID" value="SHE63991.1"/>
    <property type="molecule type" value="Genomic_DNA"/>
</dbReference>
<dbReference type="Proteomes" id="UP000184501">
    <property type="component" value="Unassembled WGS sequence"/>
</dbReference>
<dbReference type="AlphaFoldDB" id="A0A1M4V4S4"/>
<keyword evidence="2" id="KW-1185">Reference proteome</keyword>
<reference evidence="1 2" key="1">
    <citation type="submission" date="2016-11" db="EMBL/GenBank/DDBJ databases">
        <authorList>
            <person name="Jaros S."/>
            <person name="Januszkiewicz K."/>
            <person name="Wedrychowicz H."/>
        </authorList>
    </citation>
    <scope>NUCLEOTIDE SEQUENCE [LARGE SCALE GENOMIC DNA]</scope>
    <source>
        <strain evidence="1 2">DSM 44523</strain>
    </source>
</reference>
<accession>A0A1M4V4S4</accession>
<sequence length="40" mass="4290">MKKLLALAAVAGVVLLLVRRNRSAKAEADLWREATAPTEG</sequence>
<protein>
    <recommendedName>
        <fullName evidence="3">MYXO-CTERM domain-containing protein</fullName>
    </recommendedName>
</protein>
<evidence type="ECO:0000313" key="1">
    <source>
        <dbReference type="EMBL" id="SHE63991.1"/>
    </source>
</evidence>
<evidence type="ECO:0000313" key="2">
    <source>
        <dbReference type="Proteomes" id="UP000184501"/>
    </source>
</evidence>
<dbReference type="NCBIfam" id="NF038356">
    <property type="entry name" value="actino_DLW39"/>
    <property type="match status" value="1"/>
</dbReference>
<gene>
    <name evidence="1" type="ORF">SAMN05444320_101640</name>
</gene>
<dbReference type="InterPro" id="IPR047990">
    <property type="entry name" value="DLW39-like"/>
</dbReference>
<proteinExistence type="predicted"/>
<evidence type="ECO:0008006" key="3">
    <source>
        <dbReference type="Google" id="ProtNLM"/>
    </source>
</evidence>